<evidence type="ECO:0000256" key="4">
    <source>
        <dbReference type="ARBA" id="ARBA00023242"/>
    </source>
</evidence>
<gene>
    <name evidence="7" type="ORF">Tsubulata_014195</name>
</gene>
<evidence type="ECO:0000313" key="8">
    <source>
        <dbReference type="Proteomes" id="UP001141552"/>
    </source>
</evidence>
<dbReference type="PANTHER" id="PTHR31100:SF63">
    <property type="entry name" value="AT-HOOK MOTIF NUCLEAR-LOCALIZED PROTEIN"/>
    <property type="match status" value="1"/>
</dbReference>
<dbReference type="Proteomes" id="UP001141552">
    <property type="component" value="Unassembled WGS sequence"/>
</dbReference>
<dbReference type="CDD" id="cd11378">
    <property type="entry name" value="DUF296"/>
    <property type="match status" value="1"/>
</dbReference>
<keyword evidence="2" id="KW-0238">DNA-binding</keyword>
<evidence type="ECO:0000256" key="5">
    <source>
        <dbReference type="SAM" id="MobiDB-lite"/>
    </source>
</evidence>
<keyword evidence="8" id="KW-1185">Reference proteome</keyword>
<keyword evidence="4" id="KW-0539">Nucleus</keyword>
<dbReference type="GO" id="GO:0005634">
    <property type="term" value="C:nucleus"/>
    <property type="evidence" value="ECO:0007669"/>
    <property type="project" value="TreeGrafter"/>
</dbReference>
<dbReference type="InterPro" id="IPR005175">
    <property type="entry name" value="PPC_dom"/>
</dbReference>
<sequence length="310" mass="32298">MADYGAAISLSRDLSHTSDDSSAELSPRISPTDYLSTPVTNNFNPAPSPSRRRRKNPPLTDDHHLQSLDQPAPKIRGRPRGSKNKPKPPIIITRDGESSMRPAILEISAGSDVIEAIIHFARRNRVGVSLISATGSVSNVTLRNPLPHPTSAVTLHGPFNILALCGSFVGSFATTQAAAPPSSSAASSSSSPNLGAVHACSSFGVTLAGAQGQVFGGIVAGKMTASAPVMVVAATFLNPTLHRLPAENHEAEHQENDTSSGAGAVASASERCAGNGISRSPYSLANLNPINCQMPAPDIMHWGPPSRPPY</sequence>
<dbReference type="GO" id="GO:0003700">
    <property type="term" value="F:DNA-binding transcription factor activity"/>
    <property type="evidence" value="ECO:0007669"/>
    <property type="project" value="TreeGrafter"/>
</dbReference>
<organism evidence="7 8">
    <name type="scientific">Turnera subulata</name>
    <dbReference type="NCBI Taxonomy" id="218843"/>
    <lineage>
        <taxon>Eukaryota</taxon>
        <taxon>Viridiplantae</taxon>
        <taxon>Streptophyta</taxon>
        <taxon>Embryophyta</taxon>
        <taxon>Tracheophyta</taxon>
        <taxon>Spermatophyta</taxon>
        <taxon>Magnoliopsida</taxon>
        <taxon>eudicotyledons</taxon>
        <taxon>Gunneridae</taxon>
        <taxon>Pentapetalae</taxon>
        <taxon>rosids</taxon>
        <taxon>fabids</taxon>
        <taxon>Malpighiales</taxon>
        <taxon>Passifloraceae</taxon>
        <taxon>Turnera</taxon>
    </lineage>
</organism>
<dbReference type="AlphaFoldDB" id="A0A9Q0FWT7"/>
<protein>
    <recommendedName>
        <fullName evidence="6">PPC domain-containing protein</fullName>
    </recommendedName>
</protein>
<dbReference type="EMBL" id="JAKUCV010003741">
    <property type="protein sequence ID" value="KAJ4837771.1"/>
    <property type="molecule type" value="Genomic_DNA"/>
</dbReference>
<name>A0A9Q0FWT7_9ROSI</name>
<reference evidence="7" key="2">
    <citation type="journal article" date="2023" name="Plants (Basel)">
        <title>Annotation of the Turnera subulata (Passifloraceae) Draft Genome Reveals the S-Locus Evolved after the Divergence of Turneroideae from Passifloroideae in a Stepwise Manner.</title>
        <authorList>
            <person name="Henning P.M."/>
            <person name="Roalson E.H."/>
            <person name="Mir W."/>
            <person name="McCubbin A.G."/>
            <person name="Shore J.S."/>
        </authorList>
    </citation>
    <scope>NUCLEOTIDE SEQUENCE</scope>
    <source>
        <strain evidence="7">F60SS</strain>
    </source>
</reference>
<dbReference type="GO" id="GO:0003680">
    <property type="term" value="F:minor groove of adenine-thymine-rich DNA binding"/>
    <property type="evidence" value="ECO:0007669"/>
    <property type="project" value="InterPro"/>
</dbReference>
<dbReference type="PANTHER" id="PTHR31100">
    <property type="entry name" value="AT-HOOK MOTIF NUCLEAR-LOCALIZED PROTEIN 15"/>
    <property type="match status" value="1"/>
</dbReference>
<feature type="compositionally biased region" description="Basic residues" evidence="5">
    <location>
        <begin position="75"/>
        <end position="86"/>
    </location>
</feature>
<dbReference type="Gene3D" id="3.30.1330.80">
    <property type="entry name" value="Hypothetical protein, similar to alpha- acetolactate decarboxylase, domain 2"/>
    <property type="match status" value="1"/>
</dbReference>
<feature type="region of interest" description="Disordered" evidence="5">
    <location>
        <begin position="1"/>
        <end position="97"/>
    </location>
</feature>
<evidence type="ECO:0000256" key="2">
    <source>
        <dbReference type="ARBA" id="ARBA00023125"/>
    </source>
</evidence>
<dbReference type="SUPFAM" id="SSF117856">
    <property type="entry name" value="AF0104/ALDC/Ptd012-like"/>
    <property type="match status" value="1"/>
</dbReference>
<evidence type="ECO:0000259" key="6">
    <source>
        <dbReference type="PROSITE" id="PS51742"/>
    </source>
</evidence>
<proteinExistence type="predicted"/>
<keyword evidence="3" id="KW-0804">Transcription</keyword>
<comment type="caution">
    <text evidence="7">The sequence shown here is derived from an EMBL/GenBank/DDBJ whole genome shotgun (WGS) entry which is preliminary data.</text>
</comment>
<evidence type="ECO:0000313" key="7">
    <source>
        <dbReference type="EMBL" id="KAJ4837771.1"/>
    </source>
</evidence>
<reference evidence="7" key="1">
    <citation type="submission" date="2022-02" db="EMBL/GenBank/DDBJ databases">
        <authorList>
            <person name="Henning P.M."/>
            <person name="McCubbin A.G."/>
            <person name="Shore J.S."/>
        </authorList>
    </citation>
    <scope>NUCLEOTIDE SEQUENCE</scope>
    <source>
        <strain evidence="7">F60SS</strain>
        <tissue evidence="7">Leaves</tissue>
    </source>
</reference>
<evidence type="ECO:0000256" key="1">
    <source>
        <dbReference type="ARBA" id="ARBA00023015"/>
    </source>
</evidence>
<evidence type="ECO:0000256" key="3">
    <source>
        <dbReference type="ARBA" id="ARBA00023163"/>
    </source>
</evidence>
<accession>A0A9Q0FWT7</accession>
<feature type="domain" description="PPC" evidence="6">
    <location>
        <begin position="97"/>
        <end position="257"/>
    </location>
</feature>
<dbReference type="OrthoDB" id="1911285at2759"/>
<keyword evidence="1" id="KW-0805">Transcription regulation</keyword>
<dbReference type="InterPro" id="IPR014476">
    <property type="entry name" value="AHL15-29"/>
</dbReference>
<dbReference type="PROSITE" id="PS51742">
    <property type="entry name" value="PPC"/>
    <property type="match status" value="1"/>
</dbReference>
<dbReference type="Pfam" id="PF03479">
    <property type="entry name" value="PCC"/>
    <property type="match status" value="1"/>
</dbReference>